<organism evidence="1 2">
    <name type="scientific">Klebsiella michiganensis</name>
    <dbReference type="NCBI Taxonomy" id="1134687"/>
    <lineage>
        <taxon>Bacteria</taxon>
        <taxon>Pseudomonadati</taxon>
        <taxon>Pseudomonadota</taxon>
        <taxon>Gammaproteobacteria</taxon>
        <taxon>Enterobacterales</taxon>
        <taxon>Enterobacteriaceae</taxon>
        <taxon>Klebsiella/Raoultella group</taxon>
        <taxon>Klebsiella</taxon>
    </lineage>
</organism>
<sequence>MDAILSKYRTKDGFETYDKLTDADRNALKGPITTLAEDLAQLRGILGLD</sequence>
<gene>
    <name evidence="1" type="primary">efeO_1</name>
    <name evidence="1" type="ORF">NCTC11685_01174</name>
</gene>
<dbReference type="PANTHER" id="PTHR39192:SF1">
    <property type="entry name" value="IRON UPTAKE SYSTEM COMPONENT EFEO"/>
    <property type="match status" value="1"/>
</dbReference>
<dbReference type="Proteomes" id="UP000254863">
    <property type="component" value="Unassembled WGS sequence"/>
</dbReference>
<dbReference type="EMBL" id="UGMS01000001">
    <property type="protein sequence ID" value="STV74696.1"/>
    <property type="molecule type" value="Genomic_DNA"/>
</dbReference>
<accession>A0A7H4N1Q1</accession>
<reference evidence="1 2" key="1">
    <citation type="submission" date="2018-06" db="EMBL/GenBank/DDBJ databases">
        <authorList>
            <consortium name="Pathogen Informatics"/>
            <person name="Doyle S."/>
        </authorList>
    </citation>
    <scope>NUCLEOTIDE SEQUENCE [LARGE SCALE GENOMIC DNA]</scope>
    <source>
        <strain evidence="1 2">NCTC11685</strain>
    </source>
</reference>
<proteinExistence type="predicted"/>
<name>A0A7H4N1Q1_9ENTR</name>
<evidence type="ECO:0000313" key="1">
    <source>
        <dbReference type="EMBL" id="STV74696.1"/>
    </source>
</evidence>
<dbReference type="AlphaFoldDB" id="A0A7H4N1Q1"/>
<protein>
    <submittedName>
        <fullName evidence="1">Ferrous iron transport periplasmic protein EfeO</fullName>
    </submittedName>
</protein>
<dbReference type="InterPro" id="IPR050894">
    <property type="entry name" value="EfeM/EfeO_iron_uptake"/>
</dbReference>
<dbReference type="InterPro" id="IPR038352">
    <property type="entry name" value="Imelysin_sf"/>
</dbReference>
<dbReference type="PANTHER" id="PTHR39192">
    <property type="entry name" value="IRON UPTAKE SYSTEM COMPONENT EFEO"/>
    <property type="match status" value="1"/>
</dbReference>
<dbReference type="Gene3D" id="1.20.1420.20">
    <property type="entry name" value="M75 peptidase, HXXE motif"/>
    <property type="match status" value="1"/>
</dbReference>
<comment type="caution">
    <text evidence="1">The sequence shown here is derived from an EMBL/GenBank/DDBJ whole genome shotgun (WGS) entry which is preliminary data.</text>
</comment>
<evidence type="ECO:0000313" key="2">
    <source>
        <dbReference type="Proteomes" id="UP000254863"/>
    </source>
</evidence>